<dbReference type="FunFam" id="1.10.1200.10:FF:000016">
    <property type="entry name" value="Non-ribosomal peptide synthase"/>
    <property type="match status" value="1"/>
</dbReference>
<keyword evidence="2" id="KW-0596">Phosphopantetheine</keyword>
<dbReference type="InterPro" id="IPR025110">
    <property type="entry name" value="AMP-bd_C"/>
</dbReference>
<dbReference type="InterPro" id="IPR020806">
    <property type="entry name" value="PKS_PP-bd"/>
</dbReference>
<dbReference type="InterPro" id="IPR020845">
    <property type="entry name" value="AMP-binding_CS"/>
</dbReference>
<dbReference type="GO" id="GO:0008610">
    <property type="term" value="P:lipid biosynthetic process"/>
    <property type="evidence" value="ECO:0007669"/>
    <property type="project" value="UniProtKB-ARBA"/>
</dbReference>
<dbReference type="InterPro" id="IPR001242">
    <property type="entry name" value="Condensation_dom"/>
</dbReference>
<dbReference type="FunFam" id="3.40.50.12780:FF:000012">
    <property type="entry name" value="Non-ribosomal peptide synthetase"/>
    <property type="match status" value="1"/>
</dbReference>
<dbReference type="FunFam" id="3.40.50.980:FF:000001">
    <property type="entry name" value="Non-ribosomal peptide synthetase"/>
    <property type="match status" value="1"/>
</dbReference>
<dbReference type="Gene3D" id="1.10.1200.10">
    <property type="entry name" value="ACP-like"/>
    <property type="match status" value="1"/>
</dbReference>
<dbReference type="Gene3D" id="3.30.300.30">
    <property type="match status" value="1"/>
</dbReference>
<dbReference type="EMBL" id="JAECZB010000067">
    <property type="protein sequence ID" value="MBH8554262.1"/>
    <property type="molecule type" value="Genomic_DNA"/>
</dbReference>
<dbReference type="RefSeq" id="WP_214440505.1">
    <property type="nucleotide sequence ID" value="NZ_JAECZB010000067.1"/>
</dbReference>
<keyword evidence="3" id="KW-0597">Phosphoprotein</keyword>
<evidence type="ECO:0000256" key="2">
    <source>
        <dbReference type="ARBA" id="ARBA00022450"/>
    </source>
</evidence>
<dbReference type="GO" id="GO:0044550">
    <property type="term" value="P:secondary metabolite biosynthetic process"/>
    <property type="evidence" value="ECO:0007669"/>
    <property type="project" value="UniProtKB-ARBA"/>
</dbReference>
<dbReference type="GO" id="GO:0003824">
    <property type="term" value="F:catalytic activity"/>
    <property type="evidence" value="ECO:0007669"/>
    <property type="project" value="InterPro"/>
</dbReference>
<dbReference type="Pfam" id="PF00668">
    <property type="entry name" value="Condensation"/>
    <property type="match status" value="1"/>
</dbReference>
<dbReference type="InterPro" id="IPR023213">
    <property type="entry name" value="CAT-like_dom_sf"/>
</dbReference>
<dbReference type="SUPFAM" id="SSF47336">
    <property type="entry name" value="ACP-like"/>
    <property type="match status" value="1"/>
</dbReference>
<evidence type="ECO:0000313" key="6">
    <source>
        <dbReference type="Proteomes" id="UP000599391"/>
    </source>
</evidence>
<evidence type="ECO:0000256" key="1">
    <source>
        <dbReference type="ARBA" id="ARBA00001957"/>
    </source>
</evidence>
<dbReference type="PROSITE" id="PS00455">
    <property type="entry name" value="AMP_BINDING"/>
    <property type="match status" value="1"/>
</dbReference>
<dbReference type="Pfam" id="PF13193">
    <property type="entry name" value="AMP-binding_C"/>
    <property type="match status" value="1"/>
</dbReference>
<dbReference type="SMART" id="SM00823">
    <property type="entry name" value="PKS_PP"/>
    <property type="match status" value="1"/>
</dbReference>
<dbReference type="Gene3D" id="3.40.50.980">
    <property type="match status" value="2"/>
</dbReference>
<dbReference type="FunFam" id="3.30.300.30:FF:000010">
    <property type="entry name" value="Enterobactin synthetase component F"/>
    <property type="match status" value="1"/>
</dbReference>
<comment type="cofactor">
    <cofactor evidence="1">
        <name>pantetheine 4'-phosphate</name>
        <dbReference type="ChEBI" id="CHEBI:47942"/>
    </cofactor>
</comment>
<dbReference type="Gene3D" id="2.30.38.10">
    <property type="entry name" value="Luciferase, Domain 3"/>
    <property type="match status" value="1"/>
</dbReference>
<dbReference type="Pfam" id="PF00501">
    <property type="entry name" value="AMP-binding"/>
    <property type="match status" value="1"/>
</dbReference>
<dbReference type="InterPro" id="IPR045851">
    <property type="entry name" value="AMP-bd_C_sf"/>
</dbReference>
<sequence>MQEDIRGFRLSPQQKHLWLLQKTDTMQPYRVQFSVDINGRFDRQIFNQALKVVWQHQEILRTSFRFLQGMDIPIQIINDSILDTIPLIQEYNFGDLTVQLQAENIAILFDKFSKLPLNFEQLPLVNIALVQLSIEKHKLILSLPAICADTIALKNLVKEIADTYSACLCGHKLPNGVIQYADISEIFNDLLFSEETKLGKEYWWKQDFAALTNLQLKSENKITVKTKFAPKFLVSKLEHNLKVNIAKIAYQYNTSTAKVLLTCFTILLWRLTKQPQMIVGVAHDGRNYEGLESALGLFAKYLPLICELKDNLKFSEVLQQIHELTIKNSEWQEYFSVEDIGASFLPFCFEFEHREAKYAVDELEFSIDQQYAYIDRFKIKLSGWSQDDCLGYELHYDTCLFTTDAIERLAGQFQSLLISVVTNPQAVISSLNILNDRDRQQLLVEFNNTQTSYQSDKCIQDLLTAQVEQTPDNIAVICGSQQLTYRELNAQANQLAHYLQQLGVKPEVLVGICVERSLSTVVGVLGILKAGGAYVPIEPTYPPERQAFILADSQISILLTQQHLVSSLPTEGIKTICLDTNWEDIAQQPQDNPISQTTPQNLAYVIYTSGSTGKPKGTLIPHRGLVNYLSWCTQAYTIAQGNGTLVHSPLGFDLTITSLFSPLLVGRSVELLPEHKGIETLSTALRRSSNLSLVKITPAHLELLAGQLSPETAAGCTRALIIGGENLLAKNVSFWQNFAPDTMLVNEYGPTETVVGCCVYQVTKGQQYSGSIPIGRPIANTQLYVLDENLQPVGVDEEGELYIGGDGVARGYLNRPELTAEKFIPNPFSHTPGTRLYKTGDLVRHRKDGDLEFLGRIDNQVKLRGFRIELAEIEAAILEHSNVKEAVVLLREDVPGNQRLAAYIVFDAKSPFATTELGQFLADKLPEYMIPSAFVELEILPLTTNGKVDRKTLPIPDEFRPDLEVAYVAPSTEIEKTITAVWQDVLHLEKVGIHDNFFDVGGHSLLVAQVHNQLRELLKLDLSMIELLEYPTIHSLAKYLTQEQDSALELQLVHDRTQKQKAAINRQKGLRSSR</sequence>
<dbReference type="CDD" id="cd05930">
    <property type="entry name" value="A_NRPS"/>
    <property type="match status" value="1"/>
</dbReference>
<dbReference type="NCBIfam" id="TIGR01733">
    <property type="entry name" value="AA-adenyl-dom"/>
    <property type="match status" value="1"/>
</dbReference>
<comment type="caution">
    <text evidence="5">The sequence shown here is derived from an EMBL/GenBank/DDBJ whole genome shotgun (WGS) entry which is preliminary data.</text>
</comment>
<feature type="domain" description="Carrier" evidence="4">
    <location>
        <begin position="969"/>
        <end position="1044"/>
    </location>
</feature>
<dbReference type="InterPro" id="IPR009081">
    <property type="entry name" value="PP-bd_ACP"/>
</dbReference>
<organism evidence="5 6">
    <name type="scientific">Atlanticothrix silvestris CENA357</name>
    <dbReference type="NCBI Taxonomy" id="1725252"/>
    <lineage>
        <taxon>Bacteria</taxon>
        <taxon>Bacillati</taxon>
        <taxon>Cyanobacteriota</taxon>
        <taxon>Cyanophyceae</taxon>
        <taxon>Nostocales</taxon>
        <taxon>Nodulariaceae</taxon>
        <taxon>Atlanticothrix</taxon>
        <taxon>Atlanticothrix silvestris</taxon>
    </lineage>
</organism>
<dbReference type="GO" id="GO:0005737">
    <property type="term" value="C:cytoplasm"/>
    <property type="evidence" value="ECO:0007669"/>
    <property type="project" value="TreeGrafter"/>
</dbReference>
<gene>
    <name evidence="5" type="ORF">I8751_18200</name>
</gene>
<evidence type="ECO:0000313" key="5">
    <source>
        <dbReference type="EMBL" id="MBH8554262.1"/>
    </source>
</evidence>
<dbReference type="Pfam" id="PF00550">
    <property type="entry name" value="PP-binding"/>
    <property type="match status" value="1"/>
</dbReference>
<dbReference type="Gene3D" id="3.30.559.10">
    <property type="entry name" value="Chloramphenicol acetyltransferase-like domain"/>
    <property type="match status" value="1"/>
</dbReference>
<proteinExistence type="predicted"/>
<keyword evidence="6" id="KW-1185">Reference proteome</keyword>
<dbReference type="FunFam" id="2.30.38.10:FF:000001">
    <property type="entry name" value="Non-ribosomal peptide synthetase PvdI"/>
    <property type="match status" value="1"/>
</dbReference>
<evidence type="ECO:0000259" key="4">
    <source>
        <dbReference type="PROSITE" id="PS50075"/>
    </source>
</evidence>
<dbReference type="InterPro" id="IPR010071">
    <property type="entry name" value="AA_adenyl_dom"/>
</dbReference>
<dbReference type="PANTHER" id="PTHR45527">
    <property type="entry name" value="NONRIBOSOMAL PEPTIDE SYNTHETASE"/>
    <property type="match status" value="1"/>
</dbReference>
<dbReference type="InterPro" id="IPR036736">
    <property type="entry name" value="ACP-like_sf"/>
</dbReference>
<dbReference type="InterPro" id="IPR000873">
    <property type="entry name" value="AMP-dep_synth/lig_dom"/>
</dbReference>
<protein>
    <submittedName>
        <fullName evidence="5">Amino acid adenylation domain-containing protein</fullName>
    </submittedName>
</protein>
<dbReference type="Gene3D" id="3.30.559.30">
    <property type="entry name" value="Nonribosomal peptide synthetase, condensation domain"/>
    <property type="match status" value="1"/>
</dbReference>
<dbReference type="PROSITE" id="PS50075">
    <property type="entry name" value="CARRIER"/>
    <property type="match status" value="1"/>
</dbReference>
<dbReference type="GO" id="GO:0031177">
    <property type="term" value="F:phosphopantetheine binding"/>
    <property type="evidence" value="ECO:0007669"/>
    <property type="project" value="InterPro"/>
</dbReference>
<name>A0A8J7HFF7_9CYAN</name>
<dbReference type="GO" id="GO:0043041">
    <property type="term" value="P:amino acid activation for nonribosomal peptide biosynthetic process"/>
    <property type="evidence" value="ECO:0007669"/>
    <property type="project" value="TreeGrafter"/>
</dbReference>
<accession>A0A8J7HFF7</accession>
<dbReference type="AlphaFoldDB" id="A0A8J7HFF7"/>
<evidence type="ECO:0000256" key="3">
    <source>
        <dbReference type="ARBA" id="ARBA00022553"/>
    </source>
</evidence>
<dbReference type="Proteomes" id="UP000599391">
    <property type="component" value="Unassembled WGS sequence"/>
</dbReference>
<dbReference type="PANTHER" id="PTHR45527:SF1">
    <property type="entry name" value="FATTY ACID SYNTHASE"/>
    <property type="match status" value="1"/>
</dbReference>
<dbReference type="GO" id="GO:0072330">
    <property type="term" value="P:monocarboxylic acid biosynthetic process"/>
    <property type="evidence" value="ECO:0007669"/>
    <property type="project" value="UniProtKB-ARBA"/>
</dbReference>
<dbReference type="SUPFAM" id="SSF52777">
    <property type="entry name" value="CoA-dependent acyltransferases"/>
    <property type="match status" value="2"/>
</dbReference>
<reference evidence="5 6" key="1">
    <citation type="journal article" date="2021" name="Int. J. Syst. Evol. Microbiol.">
        <title>Amazonocrinis nigriterrae gen. nov., sp. nov., Atlanticothrix silvestris gen. nov., sp. nov. and Dendronalium phyllosphericum gen. nov., sp. nov., nostocacean cyanobacteria from Brazilian environments.</title>
        <authorList>
            <person name="Alvarenga D.O."/>
            <person name="Andreote A.P.D."/>
            <person name="Branco L.H.Z."/>
            <person name="Delbaje E."/>
            <person name="Cruz R.B."/>
            <person name="Varani A.M."/>
            <person name="Fiore M.F."/>
        </authorList>
    </citation>
    <scope>NUCLEOTIDE SEQUENCE [LARGE SCALE GENOMIC DNA]</scope>
    <source>
        <strain evidence="5 6">CENA357</strain>
    </source>
</reference>
<dbReference type="SUPFAM" id="SSF56801">
    <property type="entry name" value="Acetyl-CoA synthetase-like"/>
    <property type="match status" value="1"/>
</dbReference>